<dbReference type="PROSITE" id="PS50600">
    <property type="entry name" value="ULP_PROTEASE"/>
    <property type="match status" value="1"/>
</dbReference>
<evidence type="ECO:0000256" key="4">
    <source>
        <dbReference type="SAM" id="MobiDB-lite"/>
    </source>
</evidence>
<feature type="compositionally biased region" description="Pro residues" evidence="4">
    <location>
        <begin position="361"/>
        <end position="370"/>
    </location>
</feature>
<protein>
    <recommendedName>
        <fullName evidence="5">Ubiquitin-like protease family profile domain-containing protein</fullName>
    </recommendedName>
</protein>
<evidence type="ECO:0000259" key="5">
    <source>
        <dbReference type="PROSITE" id="PS50600"/>
    </source>
</evidence>
<dbReference type="GO" id="GO:0019784">
    <property type="term" value="F:deNEDDylase activity"/>
    <property type="evidence" value="ECO:0007669"/>
    <property type="project" value="InterPro"/>
</dbReference>
<proteinExistence type="predicted"/>
<accession>A0A2S7ENG8</accession>
<organism evidence="6 7">
    <name type="scientific">Xanthomonas populi</name>
    <dbReference type="NCBI Taxonomy" id="53414"/>
    <lineage>
        <taxon>Bacteria</taxon>
        <taxon>Pseudomonadati</taxon>
        <taxon>Pseudomonadota</taxon>
        <taxon>Gammaproteobacteria</taxon>
        <taxon>Lysobacterales</taxon>
        <taxon>Lysobacteraceae</taxon>
        <taxon>Xanthomonas</taxon>
    </lineage>
</organism>
<comment type="caution">
    <text evidence="6">The sequence shown here is derived from an EMBL/GenBank/DDBJ whole genome shotgun (WGS) entry which is preliminary data.</text>
</comment>
<dbReference type="PANTHER" id="PTHR46468">
    <property type="entry name" value="SENTRIN-SPECIFIC PROTEASE 8"/>
    <property type="match status" value="1"/>
</dbReference>
<reference evidence="7" key="1">
    <citation type="submission" date="2016-08" db="EMBL/GenBank/DDBJ databases">
        <authorList>
            <person name="Merda D."/>
            <person name="Briand M."/>
            <person name="Taghouti G."/>
            <person name="Carrere S."/>
            <person name="Gouzy J."/>
            <person name="Portier P."/>
            <person name="Jacques M.-A."/>
            <person name="Fischer-Le Saux M."/>
        </authorList>
    </citation>
    <scope>NUCLEOTIDE SEQUENCE [LARGE SCALE GENOMIC DNA]</scope>
    <source>
        <strain evidence="7">CFBP1817</strain>
    </source>
</reference>
<keyword evidence="7" id="KW-1185">Reference proteome</keyword>
<gene>
    <name evidence="6" type="ORF">XpopCFBP1817_11690</name>
</gene>
<sequence>MHPLLEFLPRRNPVQVHTDSSVHRMRAAAPTSGTHTDYSKILDLSESYGNGERIAELKRSLPSFTRFLKDCGLSHIRGMQMLRELNDDQRDHVIHQIIRRIGNCIDPEHREIALSQLELDCSKNIALSQLAWDRIAEAKAKAKAEVEAKAKAKSEAKARQDPCQGTLNDIINLLPRYEALEPISSIMNDMPGFQMYLRGDGSYGKAGLGILQYATPDHKKRLNRAIKKRRQGLPPQNSNSAKLKGIIRVLHKKPNLILEISRKFSDRACSINDASSGYLSQSELEKIVDEETGELRSLGEKLISGASEGIQAAIRENFRIRYQKPDQPPNSPPQHEENLPLQSFFSGVSADLRRMGYQPEPDTPQYPPQSPASVFSGLSSMSHYGREFDLYTPQEIEQPFHQQEENLPLQSFFSGVSADLRRMGYQPEPDTPQYPPQSPASVFSGLSSMSHYGREFDLYTPQEIEQPWSTYGDYGTQTPRGHSPPPAMSPERIDVDNLPSPQDVADPELPQVTATSWLLDGHLHAYTQDLARRLRGEPNAHLLHFADSQVVTMLNSEDEAQRDVALRRLVGDADNPAPPIVFMPINRDDVHWSLLVVDRRDNHSPAAYHYDSMGAPHPNQHWHAQMAAWRLGLDASQVNKMPTAIQPDGYSCGDHVLTGIDVLAHRVVDGSFDDASCRDLSDIEPDRGLIRDLLAQAKQAPAESSARQVPERPVEQKKKKSKWWKF</sequence>
<dbReference type="EMBL" id="MDEJ01000064">
    <property type="protein sequence ID" value="PPU92865.1"/>
    <property type="molecule type" value="Genomic_DNA"/>
</dbReference>
<dbReference type="GO" id="GO:0008234">
    <property type="term" value="F:cysteine-type peptidase activity"/>
    <property type="evidence" value="ECO:0007669"/>
    <property type="project" value="UniProtKB-KW"/>
</dbReference>
<feature type="region of interest" description="Disordered" evidence="4">
    <location>
        <begin position="697"/>
        <end position="726"/>
    </location>
</feature>
<evidence type="ECO:0000256" key="3">
    <source>
        <dbReference type="ARBA" id="ARBA00022807"/>
    </source>
</evidence>
<dbReference type="OrthoDB" id="5997721at2"/>
<dbReference type="AlphaFoldDB" id="A0A2S7ENG8"/>
<name>A0A2S7ENG8_9XANT</name>
<dbReference type="SUPFAM" id="SSF54001">
    <property type="entry name" value="Cysteine proteinases"/>
    <property type="match status" value="1"/>
</dbReference>
<keyword evidence="1" id="KW-0645">Protease</keyword>
<dbReference type="Proteomes" id="UP000239939">
    <property type="component" value="Unassembled WGS sequence"/>
</dbReference>
<dbReference type="InterPro" id="IPR044613">
    <property type="entry name" value="Nep1/2-like"/>
</dbReference>
<dbReference type="Gene3D" id="3.40.395.10">
    <property type="entry name" value="Adenoviral Proteinase, Chain A"/>
    <property type="match status" value="1"/>
</dbReference>
<evidence type="ECO:0000313" key="6">
    <source>
        <dbReference type="EMBL" id="PPU92865.1"/>
    </source>
</evidence>
<keyword evidence="3" id="KW-0788">Thiol protease</keyword>
<dbReference type="GO" id="GO:0000338">
    <property type="term" value="P:protein deneddylation"/>
    <property type="evidence" value="ECO:0007669"/>
    <property type="project" value="TreeGrafter"/>
</dbReference>
<dbReference type="InterPro" id="IPR003653">
    <property type="entry name" value="Peptidase_C48_C"/>
</dbReference>
<dbReference type="GO" id="GO:0006508">
    <property type="term" value="P:proteolysis"/>
    <property type="evidence" value="ECO:0007669"/>
    <property type="project" value="UniProtKB-KW"/>
</dbReference>
<feature type="region of interest" description="Disordered" evidence="4">
    <location>
        <begin position="354"/>
        <end position="378"/>
    </location>
</feature>
<feature type="compositionally biased region" description="Basic residues" evidence="4">
    <location>
        <begin position="717"/>
        <end position="726"/>
    </location>
</feature>
<keyword evidence="2" id="KW-0378">Hydrolase</keyword>
<dbReference type="InterPro" id="IPR038765">
    <property type="entry name" value="Papain-like_cys_pep_sf"/>
</dbReference>
<evidence type="ECO:0000256" key="1">
    <source>
        <dbReference type="ARBA" id="ARBA00022670"/>
    </source>
</evidence>
<dbReference type="Pfam" id="PF02902">
    <property type="entry name" value="Peptidase_C48"/>
    <property type="match status" value="1"/>
</dbReference>
<dbReference type="PANTHER" id="PTHR46468:SF1">
    <property type="entry name" value="SENTRIN-SPECIFIC PROTEASE 8"/>
    <property type="match status" value="1"/>
</dbReference>
<evidence type="ECO:0000256" key="2">
    <source>
        <dbReference type="ARBA" id="ARBA00022801"/>
    </source>
</evidence>
<feature type="domain" description="Ubiquitin-like protease family profile" evidence="5">
    <location>
        <begin position="488"/>
        <end position="663"/>
    </location>
</feature>
<evidence type="ECO:0000313" key="7">
    <source>
        <dbReference type="Proteomes" id="UP000239939"/>
    </source>
</evidence>